<dbReference type="PANTHER" id="PTHR34298">
    <property type="entry name" value="SEGREGATION AND CONDENSATION PROTEIN B"/>
    <property type="match status" value="1"/>
</dbReference>
<organism evidence="6 7">
    <name type="scientific">Gellertiella hungarica</name>
    <dbReference type="NCBI Taxonomy" id="1572859"/>
    <lineage>
        <taxon>Bacteria</taxon>
        <taxon>Pseudomonadati</taxon>
        <taxon>Pseudomonadota</taxon>
        <taxon>Alphaproteobacteria</taxon>
        <taxon>Hyphomicrobiales</taxon>
        <taxon>Rhizobiaceae</taxon>
        <taxon>Gellertiella</taxon>
    </lineage>
</organism>
<evidence type="ECO:0000256" key="2">
    <source>
        <dbReference type="ARBA" id="ARBA00022618"/>
    </source>
</evidence>
<dbReference type="AlphaFoldDB" id="A0A7W6J8B5"/>
<keyword evidence="1" id="KW-0963">Cytoplasm</keyword>
<reference evidence="6 7" key="1">
    <citation type="submission" date="2020-08" db="EMBL/GenBank/DDBJ databases">
        <title>Genomic Encyclopedia of Type Strains, Phase IV (KMG-IV): sequencing the most valuable type-strain genomes for metagenomic binning, comparative biology and taxonomic classification.</title>
        <authorList>
            <person name="Goeker M."/>
        </authorList>
    </citation>
    <scope>NUCLEOTIDE SEQUENCE [LARGE SCALE GENOMIC DNA]</scope>
    <source>
        <strain evidence="6 7">DSM 29853</strain>
    </source>
</reference>
<feature type="region of interest" description="Disordered" evidence="5">
    <location>
        <begin position="1"/>
        <end position="23"/>
    </location>
</feature>
<keyword evidence="4" id="KW-0131">Cell cycle</keyword>
<dbReference type="GO" id="GO:0051301">
    <property type="term" value="P:cell division"/>
    <property type="evidence" value="ECO:0007669"/>
    <property type="project" value="UniProtKB-KW"/>
</dbReference>
<gene>
    <name evidence="6" type="ORF">GGR23_003814</name>
</gene>
<dbReference type="PANTHER" id="PTHR34298:SF2">
    <property type="entry name" value="SEGREGATION AND CONDENSATION PROTEIN B"/>
    <property type="match status" value="1"/>
</dbReference>
<evidence type="ECO:0000256" key="4">
    <source>
        <dbReference type="ARBA" id="ARBA00023306"/>
    </source>
</evidence>
<evidence type="ECO:0000313" key="6">
    <source>
        <dbReference type="EMBL" id="MBB4066597.1"/>
    </source>
</evidence>
<proteinExistence type="predicted"/>
<sequence length="220" mass="24191">MTARRAPSPGAEAGPTDAELPHLTPPQRWREWMMRVEAIIFAAREPVPRDQLSRVVGRDCNLDLLIADIREELKARPYDIMAVAGGFQHRTRKAYADVIRASSASLPPVADLGTREAAVLMAIAYFQPVTRTELSRIFGREIGREVIAALRQAGFVSAGPRSPAPGAPYTFVTTRFFLSAFGFQTLRDLPDIEMLEDAGLLSRRKTADEGDLAPEGDEAD</sequence>
<dbReference type="RefSeq" id="WP_183367855.1">
    <property type="nucleotide sequence ID" value="NZ_JACIEZ010000010.1"/>
</dbReference>
<dbReference type="PIRSF" id="PIRSF019345">
    <property type="entry name" value="ScpB"/>
    <property type="match status" value="1"/>
</dbReference>
<dbReference type="InterPro" id="IPR036388">
    <property type="entry name" value="WH-like_DNA-bd_sf"/>
</dbReference>
<evidence type="ECO:0000256" key="3">
    <source>
        <dbReference type="ARBA" id="ARBA00022829"/>
    </source>
</evidence>
<comment type="caution">
    <text evidence="6">The sequence shown here is derived from an EMBL/GenBank/DDBJ whole genome shotgun (WGS) entry which is preliminary data.</text>
</comment>
<dbReference type="EMBL" id="JACIEZ010000010">
    <property type="protein sequence ID" value="MBB4066597.1"/>
    <property type="molecule type" value="Genomic_DNA"/>
</dbReference>
<dbReference type="GO" id="GO:0051304">
    <property type="term" value="P:chromosome separation"/>
    <property type="evidence" value="ECO:0007669"/>
    <property type="project" value="InterPro"/>
</dbReference>
<dbReference type="InterPro" id="IPR005234">
    <property type="entry name" value="ScpB_csome_segregation"/>
</dbReference>
<accession>A0A7W6J8B5</accession>
<evidence type="ECO:0000256" key="5">
    <source>
        <dbReference type="SAM" id="MobiDB-lite"/>
    </source>
</evidence>
<protein>
    <submittedName>
        <fullName evidence="6">Chromosome segregation and condensation protein ScpB</fullName>
    </submittedName>
</protein>
<dbReference type="SUPFAM" id="SSF46785">
    <property type="entry name" value="Winged helix' DNA-binding domain"/>
    <property type="match status" value="2"/>
</dbReference>
<dbReference type="Gene3D" id="1.10.10.10">
    <property type="entry name" value="Winged helix-like DNA-binding domain superfamily/Winged helix DNA-binding domain"/>
    <property type="match status" value="2"/>
</dbReference>
<dbReference type="InterPro" id="IPR036390">
    <property type="entry name" value="WH_DNA-bd_sf"/>
</dbReference>
<keyword evidence="2" id="KW-0132">Cell division</keyword>
<keyword evidence="3" id="KW-0159">Chromosome partition</keyword>
<evidence type="ECO:0000313" key="7">
    <source>
        <dbReference type="Proteomes" id="UP000528286"/>
    </source>
</evidence>
<dbReference type="Proteomes" id="UP000528286">
    <property type="component" value="Unassembled WGS sequence"/>
</dbReference>
<name>A0A7W6J8B5_9HYPH</name>
<dbReference type="Pfam" id="PF04079">
    <property type="entry name" value="SMC_ScpB"/>
    <property type="match status" value="1"/>
</dbReference>
<evidence type="ECO:0000256" key="1">
    <source>
        <dbReference type="ARBA" id="ARBA00022490"/>
    </source>
</evidence>
<keyword evidence="7" id="KW-1185">Reference proteome</keyword>